<dbReference type="STRING" id="1423758.FC41_GL001502"/>
<dbReference type="PANTHER" id="PTHR30582">
    <property type="entry name" value="L,D-TRANSPEPTIDASE"/>
    <property type="match status" value="1"/>
</dbReference>
<evidence type="ECO:0000256" key="3">
    <source>
        <dbReference type="ARBA" id="ARBA00022960"/>
    </source>
</evidence>
<comment type="caution">
    <text evidence="9">The sequence shown here is derived from an EMBL/GenBank/DDBJ whole genome shotgun (WGS) entry which is preliminary data.</text>
</comment>
<dbReference type="GO" id="GO:0016740">
    <property type="term" value="F:transferase activity"/>
    <property type="evidence" value="ECO:0007669"/>
    <property type="project" value="UniProtKB-KW"/>
</dbReference>
<dbReference type="InterPro" id="IPR022029">
    <property type="entry name" value="YoaR-like_PG-bd"/>
</dbReference>
<evidence type="ECO:0000313" key="9">
    <source>
        <dbReference type="EMBL" id="CCI82483.1"/>
    </source>
</evidence>
<keyword evidence="3 6" id="KW-0133">Cell shape</keyword>
<evidence type="ECO:0000256" key="6">
    <source>
        <dbReference type="PROSITE-ProRule" id="PRU01373"/>
    </source>
</evidence>
<dbReference type="EMBL" id="CAKE01000025">
    <property type="protein sequence ID" value="CCI82483.1"/>
    <property type="molecule type" value="Genomic_DNA"/>
</dbReference>
<dbReference type="Gene3D" id="3.10.20.800">
    <property type="match status" value="1"/>
</dbReference>
<keyword evidence="2" id="KW-0808">Transferase</keyword>
<keyword evidence="7" id="KW-1133">Transmembrane helix</keyword>
<dbReference type="GO" id="GO:0005576">
    <property type="term" value="C:extracellular region"/>
    <property type="evidence" value="ECO:0007669"/>
    <property type="project" value="TreeGrafter"/>
</dbReference>
<dbReference type="InterPro" id="IPR005490">
    <property type="entry name" value="LD_TPept_cat_dom"/>
</dbReference>
<reference evidence="9 10" key="1">
    <citation type="submission" date="2012-06" db="EMBL/GenBank/DDBJ databases">
        <title>Draft Genome Sequence of Lactobacillus hominis Strain CRBIP 24.179T, isolated from human intestine.</title>
        <authorList>
            <person name="Cousin S."/>
            <person name="Ma L."/>
            <person name="Bizet C."/>
            <person name="Loux V."/>
            <person name="Bouchier C."/>
            <person name="Clermont D."/>
            <person name="Creno S."/>
        </authorList>
    </citation>
    <scope>NUCLEOTIDE SEQUENCE [LARGE SCALE GENOMIC DNA]</scope>
    <source>
        <strain evidence="10">CRBIP 24.179T</strain>
    </source>
</reference>
<dbReference type="AlphaFoldDB" id="I7IW31"/>
<evidence type="ECO:0000256" key="2">
    <source>
        <dbReference type="ARBA" id="ARBA00022679"/>
    </source>
</evidence>
<keyword evidence="4 6" id="KW-0573">Peptidoglycan synthesis</keyword>
<feature type="active site" description="Nucleophile" evidence="6">
    <location>
        <position position="371"/>
    </location>
</feature>
<dbReference type="PANTHER" id="PTHR30582:SF33">
    <property type="entry name" value="EXPORTED PROTEIN"/>
    <property type="match status" value="1"/>
</dbReference>
<dbReference type="InterPro" id="IPR038054">
    <property type="entry name" value="LD_TPept-like_central_sf"/>
</dbReference>
<comment type="pathway">
    <text evidence="1 6">Cell wall biogenesis; peptidoglycan biosynthesis.</text>
</comment>
<dbReference type="UniPathway" id="UPA00219"/>
<dbReference type="GO" id="GO:0018104">
    <property type="term" value="P:peptidoglycan-protein cross-linking"/>
    <property type="evidence" value="ECO:0007669"/>
    <property type="project" value="TreeGrafter"/>
</dbReference>
<dbReference type="SUPFAM" id="SSF143985">
    <property type="entry name" value="L,D-transpeptidase pre-catalytic domain-like"/>
    <property type="match status" value="1"/>
</dbReference>
<feature type="transmembrane region" description="Helical" evidence="7">
    <location>
        <begin position="12"/>
        <end position="30"/>
    </location>
</feature>
<dbReference type="Gene3D" id="2.40.440.10">
    <property type="entry name" value="L,D-transpeptidase catalytic domain-like"/>
    <property type="match status" value="1"/>
</dbReference>
<keyword evidence="10" id="KW-1185">Reference proteome</keyword>
<dbReference type="Pfam" id="PF12229">
    <property type="entry name" value="PG_binding_4"/>
    <property type="match status" value="1"/>
</dbReference>
<feature type="active site" description="Proton donor/acceptor" evidence="6">
    <location>
        <position position="350"/>
    </location>
</feature>
<proteinExistence type="predicted"/>
<evidence type="ECO:0000313" key="10">
    <source>
        <dbReference type="Proteomes" id="UP000009320"/>
    </source>
</evidence>
<dbReference type="PROSITE" id="PS52029">
    <property type="entry name" value="LD_TPASE"/>
    <property type="match status" value="1"/>
</dbReference>
<dbReference type="GO" id="GO:0071972">
    <property type="term" value="F:peptidoglycan L,D-transpeptidase activity"/>
    <property type="evidence" value="ECO:0007669"/>
    <property type="project" value="TreeGrafter"/>
</dbReference>
<dbReference type="GeneID" id="82847690"/>
<dbReference type="RefSeq" id="WP_008471582.1">
    <property type="nucleotide sequence ID" value="NZ_AYZP01000004.1"/>
</dbReference>
<keyword evidence="5 6" id="KW-0961">Cell wall biogenesis/degradation</keyword>
<evidence type="ECO:0000259" key="8">
    <source>
        <dbReference type="PROSITE" id="PS52029"/>
    </source>
</evidence>
<gene>
    <name evidence="9" type="ORF">BN55_05135</name>
</gene>
<dbReference type="SUPFAM" id="SSF141523">
    <property type="entry name" value="L,D-transpeptidase catalytic domain-like"/>
    <property type="match status" value="1"/>
</dbReference>
<dbReference type="OrthoDB" id="3176960at2"/>
<keyword evidence="7" id="KW-0472">Membrane</keyword>
<feature type="domain" description="L,D-TPase catalytic" evidence="8">
    <location>
        <begin position="263"/>
        <end position="395"/>
    </location>
</feature>
<dbReference type="GO" id="GO:0008360">
    <property type="term" value="P:regulation of cell shape"/>
    <property type="evidence" value="ECO:0007669"/>
    <property type="project" value="UniProtKB-UniRule"/>
</dbReference>
<dbReference type="CDD" id="cd16913">
    <property type="entry name" value="YkuD_like"/>
    <property type="match status" value="1"/>
</dbReference>
<evidence type="ECO:0000256" key="1">
    <source>
        <dbReference type="ARBA" id="ARBA00004752"/>
    </source>
</evidence>
<dbReference type="eggNOG" id="COG1376">
    <property type="taxonomic scope" value="Bacteria"/>
</dbReference>
<evidence type="ECO:0000256" key="5">
    <source>
        <dbReference type="ARBA" id="ARBA00023316"/>
    </source>
</evidence>
<organism evidence="9 10">
    <name type="scientific">Lactobacillus hominis DSM 23910 = CRBIP 24.179</name>
    <dbReference type="NCBI Taxonomy" id="1423758"/>
    <lineage>
        <taxon>Bacteria</taxon>
        <taxon>Bacillati</taxon>
        <taxon>Bacillota</taxon>
        <taxon>Bacilli</taxon>
        <taxon>Lactobacillales</taxon>
        <taxon>Lactobacillaceae</taxon>
        <taxon>Lactobacillus</taxon>
    </lineage>
</organism>
<evidence type="ECO:0000256" key="7">
    <source>
        <dbReference type="SAM" id="Phobius"/>
    </source>
</evidence>
<keyword evidence="7" id="KW-0812">Transmembrane</keyword>
<dbReference type="Proteomes" id="UP000009320">
    <property type="component" value="Unassembled WGS sequence"/>
</dbReference>
<dbReference type="Pfam" id="PF03734">
    <property type="entry name" value="YkuD"/>
    <property type="match status" value="1"/>
</dbReference>
<protein>
    <recommendedName>
        <fullName evidence="8">L,D-TPase catalytic domain-containing protein</fullName>
    </recommendedName>
</protein>
<accession>I7IW31</accession>
<dbReference type="GO" id="GO:0071555">
    <property type="term" value="P:cell wall organization"/>
    <property type="evidence" value="ECO:0007669"/>
    <property type="project" value="UniProtKB-UniRule"/>
</dbReference>
<evidence type="ECO:0000256" key="4">
    <source>
        <dbReference type="ARBA" id="ARBA00022984"/>
    </source>
</evidence>
<name>I7IW31_9LACO</name>
<sequence>MNQKTNNRYTNLLIAVAAIVVIILGGFLIFQHHNNAKLAAQEKFNKTHFNQNVTIYDVNVGKLTKNKAYIKVNKNAKNRATLEKDKISFSKTDKEIISKKEIQKYFDEQHTKYDSNKKYNFENKDLITAENKLNAIKNRSVTYHIDGKSYVFKRDKLLPKVSYYEGQYHFENVEPLKAKIESINKEVTTFHKSYPFKLPDGKTITVKNESYGWAINTKHLIPAVEKAIIDGKSEVQGKNYIYGLGFSTYGTGYGMSNHGIGDTYIVVSLKQQKAWFYKNGKRVLVLDDVVTGTAAKNPRTQTSDATPTGVWYIEYKQSPSVLRGSNDDGSSYASPVKYWMPFTISGCGFHDASWRTDWSKTAYLKGGSHGCVNVKPSEIKKVWDVVEEMEPVIIYDK</sequence>
<dbReference type="InterPro" id="IPR050979">
    <property type="entry name" value="LD-transpeptidase"/>
</dbReference>
<dbReference type="InterPro" id="IPR038063">
    <property type="entry name" value="Transpep_catalytic_dom"/>
</dbReference>
<dbReference type="PATRIC" id="fig|1423758.3.peg.1524"/>